<keyword evidence="1" id="KW-1133">Transmembrane helix</keyword>
<keyword evidence="3" id="KW-1185">Reference proteome</keyword>
<evidence type="ECO:0000256" key="1">
    <source>
        <dbReference type="SAM" id="Phobius"/>
    </source>
</evidence>
<organism evidence="2 3">
    <name type="scientific">Cardiocondyla obscurior</name>
    <dbReference type="NCBI Taxonomy" id="286306"/>
    <lineage>
        <taxon>Eukaryota</taxon>
        <taxon>Metazoa</taxon>
        <taxon>Ecdysozoa</taxon>
        <taxon>Arthropoda</taxon>
        <taxon>Hexapoda</taxon>
        <taxon>Insecta</taxon>
        <taxon>Pterygota</taxon>
        <taxon>Neoptera</taxon>
        <taxon>Endopterygota</taxon>
        <taxon>Hymenoptera</taxon>
        <taxon>Apocrita</taxon>
        <taxon>Aculeata</taxon>
        <taxon>Formicoidea</taxon>
        <taxon>Formicidae</taxon>
        <taxon>Myrmicinae</taxon>
        <taxon>Cardiocondyla</taxon>
    </lineage>
</organism>
<dbReference type="EMBL" id="JADYXP020000011">
    <property type="protein sequence ID" value="KAL0114022.1"/>
    <property type="molecule type" value="Genomic_DNA"/>
</dbReference>
<accession>A0AAW2FIM9</accession>
<gene>
    <name evidence="2" type="ORF">PUN28_011381</name>
</gene>
<feature type="transmembrane region" description="Helical" evidence="1">
    <location>
        <begin position="83"/>
        <end position="100"/>
    </location>
</feature>
<dbReference type="Proteomes" id="UP001430953">
    <property type="component" value="Unassembled WGS sequence"/>
</dbReference>
<evidence type="ECO:0000313" key="2">
    <source>
        <dbReference type="EMBL" id="KAL0114022.1"/>
    </source>
</evidence>
<dbReference type="AlphaFoldDB" id="A0AAW2FIM9"/>
<evidence type="ECO:0000313" key="3">
    <source>
        <dbReference type="Proteomes" id="UP001430953"/>
    </source>
</evidence>
<proteinExistence type="predicted"/>
<protein>
    <submittedName>
        <fullName evidence="2">Uncharacterized protein</fullName>
    </submittedName>
</protein>
<sequence>MKTRFTLVNINNKIFLYQLIKRNYTICRKFYLLITRIKESEIDLNEIHVTVVIDLKNRKNLRVDLSFFSEDIQLKIINAACDLLYFLILQVSFFNIIYYSE</sequence>
<name>A0AAW2FIM9_9HYME</name>
<keyword evidence="1" id="KW-0472">Membrane</keyword>
<comment type="caution">
    <text evidence="2">The sequence shown here is derived from an EMBL/GenBank/DDBJ whole genome shotgun (WGS) entry which is preliminary data.</text>
</comment>
<keyword evidence="1" id="KW-0812">Transmembrane</keyword>
<reference evidence="2 3" key="1">
    <citation type="submission" date="2023-03" db="EMBL/GenBank/DDBJ databases">
        <title>High recombination rates correlate with genetic variation in Cardiocondyla obscurior ants.</title>
        <authorList>
            <person name="Errbii M."/>
        </authorList>
    </citation>
    <scope>NUCLEOTIDE SEQUENCE [LARGE SCALE GENOMIC DNA]</scope>
    <source>
        <strain evidence="2">Alpha-2009</strain>
        <tissue evidence="2">Whole body</tissue>
    </source>
</reference>